<keyword evidence="2" id="KW-1185">Reference proteome</keyword>
<accession>A0ABZ2TXY8</accession>
<evidence type="ECO:0000313" key="2">
    <source>
        <dbReference type="Proteomes" id="UP001491088"/>
    </source>
</evidence>
<gene>
    <name evidence="1" type="ORF">WG950_04440</name>
</gene>
<organism evidence="1 2">
    <name type="scientific">Polaribacter marinaquae</name>
    <dbReference type="NCBI Taxonomy" id="1642819"/>
    <lineage>
        <taxon>Bacteria</taxon>
        <taxon>Pseudomonadati</taxon>
        <taxon>Bacteroidota</taxon>
        <taxon>Flavobacteriia</taxon>
        <taxon>Flavobacteriales</taxon>
        <taxon>Flavobacteriaceae</taxon>
    </lineage>
</organism>
<protein>
    <recommendedName>
        <fullName evidence="3">Lipoprotein</fullName>
    </recommendedName>
</protein>
<dbReference type="PROSITE" id="PS51257">
    <property type="entry name" value="PROKAR_LIPOPROTEIN"/>
    <property type="match status" value="1"/>
</dbReference>
<dbReference type="RefSeq" id="WP_340934384.1">
    <property type="nucleotide sequence ID" value="NZ_CP150496.1"/>
</dbReference>
<evidence type="ECO:0000313" key="1">
    <source>
        <dbReference type="EMBL" id="WYW56512.1"/>
    </source>
</evidence>
<sequence>MKKLFVLICLLIFSCKTKQENIFEIIDFNGQKVEPFVEKMMKEGRISYFREDYSENKIYKSSIEIRGSILPVYLKFNVNKYDFNVLKHVEIYYNSDPFIGFSDSVSESKYIALKYHINENLGRIKDTVINKNENLFFEKRKDTVFHLEYDEKDFILKNKEPLIIRSKNYLQEIKKTKDTLIKNQTIKNLLKLSHPYVSWEVKRNNLVEFSLDGGYVVKLDKYEFRTIKSIRFKVFIKDEFNEILHVTTPITFELPIKIDDKIPAGVTFDDNRAKFKLNYDKNNYRYESLEKARLYRDQNSVKIESEILAIAFEDGTVLKK</sequence>
<name>A0ABZ2TXY8_9FLAO</name>
<dbReference type="Proteomes" id="UP001491088">
    <property type="component" value="Chromosome"/>
</dbReference>
<reference evidence="1 2" key="1">
    <citation type="submission" date="2024-03" db="EMBL/GenBank/DDBJ databases">
        <authorList>
            <person name="Cao K."/>
        </authorList>
    </citation>
    <scope>NUCLEOTIDE SEQUENCE [LARGE SCALE GENOMIC DNA]</scope>
    <source>
        <strain evidence="1 2">MCCC 1K00696</strain>
    </source>
</reference>
<proteinExistence type="predicted"/>
<evidence type="ECO:0008006" key="3">
    <source>
        <dbReference type="Google" id="ProtNLM"/>
    </source>
</evidence>
<dbReference type="EMBL" id="CP150496">
    <property type="protein sequence ID" value="WYW56512.1"/>
    <property type="molecule type" value="Genomic_DNA"/>
</dbReference>